<comment type="catalytic activity">
    <reaction evidence="1 6">
        <text>a uridine in RNA = a pseudouridine in RNA</text>
        <dbReference type="Rhea" id="RHEA:48348"/>
        <dbReference type="Rhea" id="RHEA-COMP:12068"/>
        <dbReference type="Rhea" id="RHEA-COMP:12069"/>
        <dbReference type="ChEBI" id="CHEBI:65314"/>
        <dbReference type="ChEBI" id="CHEBI:65315"/>
    </reaction>
</comment>
<evidence type="ECO:0000259" key="7">
    <source>
        <dbReference type="SMART" id="SM00363"/>
    </source>
</evidence>
<dbReference type="PROSITE" id="PS50889">
    <property type="entry name" value="S4"/>
    <property type="match status" value="1"/>
</dbReference>
<dbReference type="InterPro" id="IPR050188">
    <property type="entry name" value="RluA_PseudoU_synthase"/>
</dbReference>
<name>A0A151ARW5_9CLOT</name>
<evidence type="ECO:0000256" key="3">
    <source>
        <dbReference type="ARBA" id="ARBA00023235"/>
    </source>
</evidence>
<dbReference type="RefSeq" id="WP_061857201.1">
    <property type="nucleotide sequence ID" value="NZ_LTBB01000001.1"/>
</dbReference>
<dbReference type="InterPro" id="IPR002942">
    <property type="entry name" value="S4_RNA-bd"/>
</dbReference>
<keyword evidence="9" id="KW-1185">Reference proteome</keyword>
<dbReference type="InterPro" id="IPR006225">
    <property type="entry name" value="PsdUridine_synth_RluC/D"/>
</dbReference>
<dbReference type="STRING" id="1121305.CLCOL_02690"/>
<feature type="domain" description="RNA-binding S4" evidence="7">
    <location>
        <begin position="12"/>
        <end position="74"/>
    </location>
</feature>
<dbReference type="AlphaFoldDB" id="A0A151ARW5"/>
<evidence type="ECO:0000256" key="5">
    <source>
        <dbReference type="PROSITE-ProRule" id="PRU00182"/>
    </source>
</evidence>
<keyword evidence="3 6" id="KW-0413">Isomerase</keyword>
<dbReference type="PANTHER" id="PTHR21600">
    <property type="entry name" value="MITOCHONDRIAL RNA PSEUDOURIDINE SYNTHASE"/>
    <property type="match status" value="1"/>
</dbReference>
<dbReference type="EMBL" id="LTBB01000001">
    <property type="protein sequence ID" value="KYH30323.1"/>
    <property type="molecule type" value="Genomic_DNA"/>
</dbReference>
<gene>
    <name evidence="8" type="primary">rluC</name>
    <name evidence="8" type="ORF">CLCOL_02690</name>
</gene>
<dbReference type="GO" id="GO:0000455">
    <property type="term" value="P:enzyme-directed rRNA pseudouridine synthesis"/>
    <property type="evidence" value="ECO:0007669"/>
    <property type="project" value="UniProtKB-ARBA"/>
</dbReference>
<feature type="active site" evidence="4">
    <location>
        <position position="144"/>
    </location>
</feature>
<comment type="function">
    <text evidence="6">Responsible for synthesis of pseudouridine from uracil.</text>
</comment>
<evidence type="ECO:0000256" key="2">
    <source>
        <dbReference type="ARBA" id="ARBA00010876"/>
    </source>
</evidence>
<dbReference type="PATRIC" id="fig|1121305.3.peg.267"/>
<evidence type="ECO:0000256" key="6">
    <source>
        <dbReference type="RuleBase" id="RU362028"/>
    </source>
</evidence>
<dbReference type="PANTHER" id="PTHR21600:SF83">
    <property type="entry name" value="PSEUDOURIDYLATE SYNTHASE RPUSD4, MITOCHONDRIAL"/>
    <property type="match status" value="1"/>
</dbReference>
<sequence length="320" mass="37412">MRIEIGANESGQRVDKFCRKWLKDVPLGAIFKAFRKGDIRVNEKKVKQNYYLQEGDIVEVRYLESNKAKKPKEFQQVDFSSMKVTYEDENILILEKWPGILVHSDRKNGEPTLTDYALSYLYEKGDYNPESEVTFTPAPCNRLDRNTSGIVIYGKNFQSLKSLNEMIRERKIKKYYTTLVKGKIKEGMYEAYILKDEINNISQIFKDKKPNSKKISMEVKVMDTVGSYSLLEIELITGRSHQLRAHLAYLGNPIVGDDKYGDRKLNSFFHNKYGLSFQFLYAYKLIFRDCPEELSYMENKTITETLPPIFKKIKNDVLKF</sequence>
<proteinExistence type="inferred from homology"/>
<comment type="similarity">
    <text evidence="2 6">Belongs to the pseudouridine synthase RluA family.</text>
</comment>
<dbReference type="Pfam" id="PF00849">
    <property type="entry name" value="PseudoU_synth_2"/>
    <property type="match status" value="1"/>
</dbReference>
<dbReference type="InterPro" id="IPR006145">
    <property type="entry name" value="PsdUridine_synth_RsuA/RluA"/>
</dbReference>
<organism evidence="8 9">
    <name type="scientific">Clostridium colicanis DSM 13634</name>
    <dbReference type="NCBI Taxonomy" id="1121305"/>
    <lineage>
        <taxon>Bacteria</taxon>
        <taxon>Bacillati</taxon>
        <taxon>Bacillota</taxon>
        <taxon>Clostridia</taxon>
        <taxon>Eubacteriales</taxon>
        <taxon>Clostridiaceae</taxon>
        <taxon>Clostridium</taxon>
    </lineage>
</organism>
<dbReference type="SUPFAM" id="SSF55120">
    <property type="entry name" value="Pseudouridine synthase"/>
    <property type="match status" value="1"/>
</dbReference>
<dbReference type="CDD" id="cd00165">
    <property type="entry name" value="S4"/>
    <property type="match status" value="1"/>
</dbReference>
<dbReference type="Proteomes" id="UP000075374">
    <property type="component" value="Unassembled WGS sequence"/>
</dbReference>
<evidence type="ECO:0000313" key="9">
    <source>
        <dbReference type="Proteomes" id="UP000075374"/>
    </source>
</evidence>
<dbReference type="GO" id="GO:0003723">
    <property type="term" value="F:RNA binding"/>
    <property type="evidence" value="ECO:0007669"/>
    <property type="project" value="UniProtKB-KW"/>
</dbReference>
<dbReference type="GO" id="GO:0120159">
    <property type="term" value="F:rRNA pseudouridine synthase activity"/>
    <property type="evidence" value="ECO:0007669"/>
    <property type="project" value="UniProtKB-ARBA"/>
</dbReference>
<evidence type="ECO:0000313" key="8">
    <source>
        <dbReference type="EMBL" id="KYH30323.1"/>
    </source>
</evidence>
<keyword evidence="5" id="KW-0694">RNA-binding</keyword>
<dbReference type="CDD" id="cd02869">
    <property type="entry name" value="PseudoU_synth_RluA_like"/>
    <property type="match status" value="1"/>
</dbReference>
<protein>
    <recommendedName>
        <fullName evidence="6">Pseudouridine synthase</fullName>
        <ecNumber evidence="6">5.4.99.-</ecNumber>
    </recommendedName>
</protein>
<dbReference type="SMART" id="SM00363">
    <property type="entry name" value="S4"/>
    <property type="match status" value="1"/>
</dbReference>
<dbReference type="InterPro" id="IPR020103">
    <property type="entry name" value="PsdUridine_synth_cat_dom_sf"/>
</dbReference>
<comment type="caution">
    <text evidence="8">The sequence shown here is derived from an EMBL/GenBank/DDBJ whole genome shotgun (WGS) entry which is preliminary data.</text>
</comment>
<evidence type="ECO:0000256" key="1">
    <source>
        <dbReference type="ARBA" id="ARBA00000073"/>
    </source>
</evidence>
<dbReference type="EC" id="5.4.99.-" evidence="6"/>
<dbReference type="NCBIfam" id="TIGR00005">
    <property type="entry name" value="rluA_subfam"/>
    <property type="match status" value="1"/>
</dbReference>
<dbReference type="Gene3D" id="3.30.2350.10">
    <property type="entry name" value="Pseudouridine synthase"/>
    <property type="match status" value="1"/>
</dbReference>
<reference evidence="8 9" key="1">
    <citation type="submission" date="2016-02" db="EMBL/GenBank/DDBJ databases">
        <title>Genome sequence of Clostridium colicanis DSM 13634.</title>
        <authorList>
            <person name="Poehlein A."/>
            <person name="Daniel R."/>
        </authorList>
    </citation>
    <scope>NUCLEOTIDE SEQUENCE [LARGE SCALE GENOMIC DNA]</scope>
    <source>
        <strain evidence="8 9">DSM 13634</strain>
    </source>
</reference>
<dbReference type="SUPFAM" id="SSF55174">
    <property type="entry name" value="Alpha-L RNA-binding motif"/>
    <property type="match status" value="1"/>
</dbReference>
<evidence type="ECO:0000256" key="4">
    <source>
        <dbReference type="PIRSR" id="PIRSR606225-1"/>
    </source>
</evidence>
<dbReference type="InterPro" id="IPR036986">
    <property type="entry name" value="S4_RNA-bd_sf"/>
</dbReference>
<dbReference type="Gene3D" id="3.10.290.10">
    <property type="entry name" value="RNA-binding S4 domain"/>
    <property type="match status" value="1"/>
</dbReference>
<accession>A0A151ARW5</accession>